<dbReference type="InterPro" id="IPR015927">
    <property type="entry name" value="Peptidase_S24_S26A/B/C"/>
</dbReference>
<organism evidence="3 4">
    <name type="scientific">Oenococcus sicerae</name>
    <dbReference type="NCBI Taxonomy" id="2203724"/>
    <lineage>
        <taxon>Bacteria</taxon>
        <taxon>Bacillati</taxon>
        <taxon>Bacillota</taxon>
        <taxon>Bacilli</taxon>
        <taxon>Lactobacillales</taxon>
        <taxon>Lactobacillaceae</taxon>
        <taxon>Oenococcus</taxon>
    </lineage>
</organism>
<dbReference type="InterPro" id="IPR010982">
    <property type="entry name" value="Lambda_DNA-bd_dom_sf"/>
</dbReference>
<dbReference type="CDD" id="cd06529">
    <property type="entry name" value="S24_LexA-like"/>
    <property type="match status" value="1"/>
</dbReference>
<dbReference type="Gene3D" id="1.10.260.40">
    <property type="entry name" value="lambda repressor-like DNA-binding domains"/>
    <property type="match status" value="1"/>
</dbReference>
<dbReference type="SMART" id="SM00530">
    <property type="entry name" value="HTH_XRE"/>
    <property type="match status" value="1"/>
</dbReference>
<dbReference type="InterPro" id="IPR001387">
    <property type="entry name" value="Cro/C1-type_HTH"/>
</dbReference>
<dbReference type="Pfam" id="PF00717">
    <property type="entry name" value="Peptidase_S24"/>
    <property type="match status" value="1"/>
</dbReference>
<evidence type="ECO:0000259" key="2">
    <source>
        <dbReference type="PROSITE" id="PS50943"/>
    </source>
</evidence>
<evidence type="ECO:0000313" key="3">
    <source>
        <dbReference type="EMBL" id="QAS70231.1"/>
    </source>
</evidence>
<dbReference type="PROSITE" id="PS50943">
    <property type="entry name" value="HTH_CROC1"/>
    <property type="match status" value="1"/>
</dbReference>
<proteinExistence type="predicted"/>
<dbReference type="EMBL" id="CP029684">
    <property type="protein sequence ID" value="QAS70231.1"/>
    <property type="molecule type" value="Genomic_DNA"/>
</dbReference>
<dbReference type="PANTHER" id="PTHR46558">
    <property type="entry name" value="TRACRIPTIONAL REGULATORY PROTEIN-RELATED-RELATED"/>
    <property type="match status" value="1"/>
</dbReference>
<dbReference type="SUPFAM" id="SSF51306">
    <property type="entry name" value="LexA/Signal peptidase"/>
    <property type="match status" value="1"/>
</dbReference>
<protein>
    <submittedName>
        <fullName evidence="3">Helix-turn-helix domain-containing protein</fullName>
    </submittedName>
</protein>
<gene>
    <name evidence="3" type="ORF">DLJ48_06695</name>
</gene>
<name>A0ABX5QN58_9LACO</name>
<dbReference type="Pfam" id="PF01381">
    <property type="entry name" value="HTH_3"/>
    <property type="match status" value="1"/>
</dbReference>
<keyword evidence="1" id="KW-0238">DNA-binding</keyword>
<dbReference type="CDD" id="cd00093">
    <property type="entry name" value="HTH_XRE"/>
    <property type="match status" value="1"/>
</dbReference>
<feature type="domain" description="HTH cro/C1-type" evidence="2">
    <location>
        <begin position="8"/>
        <end position="62"/>
    </location>
</feature>
<dbReference type="PANTHER" id="PTHR46558:SF11">
    <property type="entry name" value="HTH-TYPE TRANSCRIPTIONAL REGULATOR XRE"/>
    <property type="match status" value="1"/>
</dbReference>
<sequence>MNKMALNIRKLRDSKHLTQAQFGKLINQAGPTVASWEQGRSKPRMDAAIRISNIFNIKLSELNGDDEIENSVQIENASQNLPVLGRIFAGAPDGVEQDIDGKVAIDPQIISRYGIDNLMALRIDGESMNKVVHNGAIAIINKTDEYVNGDILAVIINGYKGTLKHVFKYDDHIRFEPDSYLRDFQPFEYSMDQIEDDDPTVIIVGKYLYSIDGL</sequence>
<dbReference type="RefSeq" id="WP_128686699.1">
    <property type="nucleotide sequence ID" value="NZ_CP029684.2"/>
</dbReference>
<dbReference type="SUPFAM" id="SSF47413">
    <property type="entry name" value="lambda repressor-like DNA-binding domains"/>
    <property type="match status" value="1"/>
</dbReference>
<accession>A0ABX5QN58</accession>
<reference evidence="3 4" key="1">
    <citation type="journal article" date="2019" name="Syst. Appl. Microbiol.">
        <title>Oenococcus sicerae sp. nov., isolated from French cider.</title>
        <authorList>
            <person name="Cousin F.J."/>
            <person name="Le Guellec R."/>
            <person name="Chagnot C."/>
            <person name="Goux D."/>
            <person name="Dalmasso M."/>
            <person name="Laplace J.M."/>
            <person name="Cretenet M."/>
        </authorList>
    </citation>
    <scope>NUCLEOTIDE SEQUENCE [LARGE SCALE GENOMIC DNA]</scope>
    <source>
        <strain evidence="3 4">UCMA 15228</strain>
    </source>
</reference>
<evidence type="ECO:0000313" key="4">
    <source>
        <dbReference type="Proteomes" id="UP000286907"/>
    </source>
</evidence>
<dbReference type="InterPro" id="IPR039418">
    <property type="entry name" value="LexA-like"/>
</dbReference>
<dbReference type="InterPro" id="IPR036286">
    <property type="entry name" value="LexA/Signal_pep-like_sf"/>
</dbReference>
<dbReference type="Proteomes" id="UP000286907">
    <property type="component" value="Chromosome"/>
</dbReference>
<dbReference type="Gene3D" id="2.10.109.10">
    <property type="entry name" value="Umud Fragment, subunit A"/>
    <property type="match status" value="1"/>
</dbReference>
<evidence type="ECO:0000256" key="1">
    <source>
        <dbReference type="ARBA" id="ARBA00023125"/>
    </source>
</evidence>
<keyword evidence="4" id="KW-1185">Reference proteome</keyword>